<dbReference type="Pfam" id="PF17648">
    <property type="entry name" value="Luciferase"/>
    <property type="match status" value="1"/>
</dbReference>
<dbReference type="AlphaFoldDB" id="A0AAU7AT75"/>
<proteinExistence type="predicted"/>
<feature type="domain" description="Luciferase" evidence="1">
    <location>
        <begin position="37"/>
        <end position="97"/>
    </location>
</feature>
<dbReference type="KEGG" id="parq:DSM112329_01633"/>
<accession>A0AAU7AT75</accession>
<evidence type="ECO:0000313" key="2">
    <source>
        <dbReference type="EMBL" id="XAY04796.1"/>
    </source>
</evidence>
<sequence>MTTHEIPDHTVTEAVTAWPGITTEYGSRGEFSFRLGRREIGHLHGDRVAHFGFPRGVWDELMRDGIVQKHPIDKPGWAARRIAGPEDVAIVITLMRLNYDRVVARHGVPAPA</sequence>
<reference evidence="2" key="1">
    <citation type="submission" date="2022-12" db="EMBL/GenBank/DDBJ databases">
        <title>Paraconexibacter alkalitolerans sp. nov. and Baekduia alba sp. nov., isolated from soil and emended description of the genera Paraconexibacter (Chun et al., 2020) and Baekduia (An et al., 2020).</title>
        <authorList>
            <person name="Vieira S."/>
            <person name="Huber K.J."/>
            <person name="Geppert A."/>
            <person name="Wolf J."/>
            <person name="Neumann-Schaal M."/>
            <person name="Muesken M."/>
            <person name="Overmann J."/>
        </authorList>
    </citation>
    <scope>NUCLEOTIDE SEQUENCE</scope>
    <source>
        <strain evidence="2">AEG42_29</strain>
    </source>
</reference>
<gene>
    <name evidence="2" type="ORF">DSM112329_01633</name>
</gene>
<evidence type="ECO:0000259" key="1">
    <source>
        <dbReference type="Pfam" id="PF17648"/>
    </source>
</evidence>
<dbReference type="EMBL" id="CP114014">
    <property type="protein sequence ID" value="XAY04796.1"/>
    <property type="molecule type" value="Genomic_DNA"/>
</dbReference>
<organism evidence="2">
    <name type="scientific">Paraconexibacter sp. AEG42_29</name>
    <dbReference type="NCBI Taxonomy" id="2997339"/>
    <lineage>
        <taxon>Bacteria</taxon>
        <taxon>Bacillati</taxon>
        <taxon>Actinomycetota</taxon>
        <taxon>Thermoleophilia</taxon>
        <taxon>Solirubrobacterales</taxon>
        <taxon>Paraconexibacteraceae</taxon>
        <taxon>Paraconexibacter</taxon>
    </lineage>
</organism>
<dbReference type="InterPro" id="IPR040841">
    <property type="entry name" value="Luciferase_dom"/>
</dbReference>
<dbReference type="RefSeq" id="WP_354701321.1">
    <property type="nucleotide sequence ID" value="NZ_CP114014.1"/>
</dbReference>
<name>A0AAU7AT75_9ACTN</name>
<protein>
    <recommendedName>
        <fullName evidence="1">Luciferase domain-containing protein</fullName>
    </recommendedName>
</protein>